<dbReference type="RefSeq" id="WP_252767175.1">
    <property type="nucleotide sequence ID" value="NZ_CP097119.1"/>
</dbReference>
<dbReference type="EMBL" id="CP097119">
    <property type="protein sequence ID" value="USS89626.1"/>
    <property type="molecule type" value="Genomic_DNA"/>
</dbReference>
<dbReference type="AlphaFoldDB" id="A0A9Q8ZY28"/>
<dbReference type="Proteomes" id="UP001055911">
    <property type="component" value="Chromosome"/>
</dbReference>
<dbReference type="SUPFAM" id="SSF52540">
    <property type="entry name" value="P-loop containing nucleoside triphosphate hydrolases"/>
    <property type="match status" value="1"/>
</dbReference>
<evidence type="ECO:0000259" key="6">
    <source>
        <dbReference type="Pfam" id="PF01926"/>
    </source>
</evidence>
<organism evidence="7 8">
    <name type="scientific">Fructilactobacillus cliffordii</name>
    <dbReference type="NCBI Taxonomy" id="2940299"/>
    <lineage>
        <taxon>Bacteria</taxon>
        <taxon>Bacillati</taxon>
        <taxon>Bacillota</taxon>
        <taxon>Bacilli</taxon>
        <taxon>Lactobacillales</taxon>
        <taxon>Lactobacillaceae</taxon>
        <taxon>Fructilactobacillus</taxon>
    </lineage>
</organism>
<reference evidence="7" key="1">
    <citation type="submission" date="2022-05" db="EMBL/GenBank/DDBJ databases">
        <authorList>
            <person name="Oliphant S.A."/>
            <person name="Watson-Haigh N.S."/>
            <person name="Sumby K.M."/>
            <person name="Gardner J.M."/>
            <person name="Jiranek V."/>
        </authorList>
    </citation>
    <scope>NUCLEOTIDE SEQUENCE</scope>
    <source>
        <strain evidence="7">KI4_B1</strain>
    </source>
</reference>
<name>A0A9Q8ZY28_9LACO</name>
<dbReference type="PANTHER" id="PTHR45782">
    <property type="entry name" value="MITOCHONDRIAL RIBOSOME-ASSOCIATED GTPASE 1"/>
    <property type="match status" value="1"/>
</dbReference>
<keyword evidence="4" id="KW-0963">Cytoplasm</keyword>
<evidence type="ECO:0000256" key="3">
    <source>
        <dbReference type="ARBA" id="ARBA00023134"/>
    </source>
</evidence>
<dbReference type="GO" id="GO:0005737">
    <property type="term" value="C:cytoplasm"/>
    <property type="evidence" value="ECO:0007669"/>
    <property type="project" value="UniProtKB-SubCell"/>
</dbReference>
<feature type="domain" description="G" evidence="6">
    <location>
        <begin position="126"/>
        <end position="187"/>
    </location>
</feature>
<dbReference type="InterPro" id="IPR006073">
    <property type="entry name" value="GTP-bd"/>
</dbReference>
<dbReference type="Gene3D" id="3.40.50.300">
    <property type="entry name" value="P-loop containing nucleotide triphosphate hydrolases"/>
    <property type="match status" value="1"/>
</dbReference>
<evidence type="ECO:0000256" key="2">
    <source>
        <dbReference type="ARBA" id="ARBA00022741"/>
    </source>
</evidence>
<dbReference type="PIRSF" id="PIRSF006230">
    <property type="entry name" value="MG442"/>
    <property type="match status" value="1"/>
</dbReference>
<evidence type="ECO:0000256" key="5">
    <source>
        <dbReference type="PIRSR" id="PIRSR006230-1"/>
    </source>
</evidence>
<feature type="binding site" evidence="5">
    <location>
        <begin position="132"/>
        <end position="137"/>
    </location>
    <ligand>
        <name>GTP</name>
        <dbReference type="ChEBI" id="CHEBI:37565"/>
    </ligand>
</feature>
<gene>
    <name evidence="7" type="primary">ylqF</name>
    <name evidence="7" type="ORF">M3M40_02220</name>
</gene>
<sequence>MQSNIQWFPGHMAKAIRQFEENIKLVDIVFELVDARIPFTSINPEVSRISQGKPRLMILTKADLANPNLTQQWLTYFRQQGFAALAVDSKVNGVAKKIEKAAQDQLTSKLTSQSERGLERKSLKAICVGVPNVGKSTLLNQLVKRRSAPVGNRPGVTKGQQWLTGNGHLELLDTPGILWPKFQNQTIAEKLALTGAIRESSYHSDDVALYALCFFKAHNRTELINRYRLRDADLTLPDPDLLLNITANLGMRDDYERASDRIINDIRKGKLGRFTLDDPRDLDSNEN</sequence>
<dbReference type="GO" id="GO:0006412">
    <property type="term" value="P:translation"/>
    <property type="evidence" value="ECO:0007669"/>
    <property type="project" value="TreeGrafter"/>
</dbReference>
<evidence type="ECO:0000313" key="8">
    <source>
        <dbReference type="Proteomes" id="UP001055911"/>
    </source>
</evidence>
<comment type="function">
    <text evidence="4">Required for a late step of 50S ribosomal subunit assembly. Has GTPase activity.</text>
</comment>
<proteinExistence type="inferred from homology"/>
<dbReference type="InterPro" id="IPR027417">
    <property type="entry name" value="P-loop_NTPase"/>
</dbReference>
<dbReference type="InterPro" id="IPR023179">
    <property type="entry name" value="GTP-bd_ortho_bundle_sf"/>
</dbReference>
<dbReference type="PANTHER" id="PTHR45782:SF4">
    <property type="entry name" value="MITOCHONDRIAL RIBOSOME-ASSOCIATED GTPASE 1"/>
    <property type="match status" value="1"/>
</dbReference>
<comment type="subcellular location">
    <subcellularLocation>
        <location evidence="4">Cytoplasm</location>
    </subcellularLocation>
</comment>
<dbReference type="CDD" id="cd01856">
    <property type="entry name" value="YlqF"/>
    <property type="match status" value="1"/>
</dbReference>
<keyword evidence="8" id="KW-1185">Reference proteome</keyword>
<evidence type="ECO:0000256" key="4">
    <source>
        <dbReference type="PIRNR" id="PIRNR006230"/>
    </source>
</evidence>
<dbReference type="NCBIfam" id="TIGR03596">
    <property type="entry name" value="GTPase_YlqF"/>
    <property type="match status" value="1"/>
</dbReference>
<dbReference type="GO" id="GO:0003924">
    <property type="term" value="F:GTPase activity"/>
    <property type="evidence" value="ECO:0007669"/>
    <property type="project" value="TreeGrafter"/>
</dbReference>
<dbReference type="Gene3D" id="1.10.1580.10">
    <property type="match status" value="1"/>
</dbReference>
<dbReference type="InterPro" id="IPR016478">
    <property type="entry name" value="GTPase_MTG1"/>
</dbReference>
<evidence type="ECO:0000313" key="7">
    <source>
        <dbReference type="EMBL" id="USS89626.1"/>
    </source>
</evidence>
<dbReference type="GO" id="GO:0005525">
    <property type="term" value="F:GTP binding"/>
    <property type="evidence" value="ECO:0007669"/>
    <property type="project" value="UniProtKB-KW"/>
</dbReference>
<keyword evidence="2 4" id="KW-0547">Nucleotide-binding</keyword>
<dbReference type="FunFam" id="3.40.50.300:FF:000590">
    <property type="entry name" value="Ribosome biogenesis GTPase A"/>
    <property type="match status" value="1"/>
</dbReference>
<comment type="similarity">
    <text evidence="4">Belongs to the TRAFAC class YlqF/YawG GTPase family. MTG1 subfamily.</text>
</comment>
<protein>
    <recommendedName>
        <fullName evidence="1 4">Ribosome biogenesis GTPase A</fullName>
    </recommendedName>
</protein>
<dbReference type="InterPro" id="IPR019991">
    <property type="entry name" value="GTP-bd_ribosome_bgen"/>
</dbReference>
<dbReference type="Pfam" id="PF01926">
    <property type="entry name" value="MMR_HSR1"/>
    <property type="match status" value="1"/>
</dbReference>
<evidence type="ECO:0000256" key="1">
    <source>
        <dbReference type="ARBA" id="ARBA00014898"/>
    </source>
</evidence>
<accession>A0A9Q8ZY28</accession>
<feature type="binding site" evidence="5">
    <location>
        <position position="176"/>
    </location>
    <ligand>
        <name>GTP</name>
        <dbReference type="ChEBI" id="CHEBI:37565"/>
    </ligand>
</feature>
<dbReference type="PRINTS" id="PR00326">
    <property type="entry name" value="GTP1OBG"/>
</dbReference>
<keyword evidence="3 4" id="KW-0342">GTP-binding</keyword>